<dbReference type="Proteomes" id="UP000268162">
    <property type="component" value="Unassembled WGS sequence"/>
</dbReference>
<keyword evidence="3" id="KW-1185">Reference proteome</keyword>
<evidence type="ECO:0000256" key="1">
    <source>
        <dbReference type="ARBA" id="ARBA00022723"/>
    </source>
</evidence>
<organism evidence="2 3">
    <name type="scientific">Dimargaris cristalligena</name>
    <dbReference type="NCBI Taxonomy" id="215637"/>
    <lineage>
        <taxon>Eukaryota</taxon>
        <taxon>Fungi</taxon>
        <taxon>Fungi incertae sedis</taxon>
        <taxon>Zoopagomycota</taxon>
        <taxon>Kickxellomycotina</taxon>
        <taxon>Dimargaritomycetes</taxon>
        <taxon>Dimargaritales</taxon>
        <taxon>Dimargaritaceae</taxon>
        <taxon>Dimargaris</taxon>
    </lineage>
</organism>
<sequence length="331" mass="34851">MARHSIATDHVSVVSGQSTAVYNAVHSPDGELVVAVADMAILTQGPTDALDALLTGLLAHPTRMGAPTVLCFDGNLAPSTVARVIHPQYQPCLCTVFEPTSGPKAIKLIEAWQHLHTSMGISDGPGFRQTLSRLTSSHPVVNYATPDRSELAALFGALESLTAWQDGWDANVSQLVSNLHHPWATVMARRGRQTGPDSMPGGSTATTIAPATAQTMLKQALMLVTTIVPNLVVKLGSIGVLIVRAYRAQSSDDSTGIPGGLSQPIRPLELPSERFPSGTAAWQVAGFIPIDGGYPLTIELAYIPAHLCTSIRSVAGAGDRSDVVFAHITDS</sequence>
<dbReference type="GO" id="GO:0046872">
    <property type="term" value="F:metal ion binding"/>
    <property type="evidence" value="ECO:0007669"/>
    <property type="project" value="UniProtKB-KW"/>
</dbReference>
<dbReference type="GO" id="GO:0016798">
    <property type="term" value="F:hydrolase activity, acting on glycosyl bonds"/>
    <property type="evidence" value="ECO:0007669"/>
    <property type="project" value="TreeGrafter"/>
</dbReference>
<evidence type="ECO:0000313" key="3">
    <source>
        <dbReference type="Proteomes" id="UP000268162"/>
    </source>
</evidence>
<dbReference type="GO" id="GO:0004730">
    <property type="term" value="F:pseudouridylate synthase activity"/>
    <property type="evidence" value="ECO:0007669"/>
    <property type="project" value="TreeGrafter"/>
</dbReference>
<dbReference type="STRING" id="215637.A0A4P9ZTA9"/>
<reference evidence="3" key="1">
    <citation type="journal article" date="2018" name="Nat. Microbiol.">
        <title>Leveraging single-cell genomics to expand the fungal tree of life.</title>
        <authorList>
            <person name="Ahrendt S.R."/>
            <person name="Quandt C.A."/>
            <person name="Ciobanu D."/>
            <person name="Clum A."/>
            <person name="Salamov A."/>
            <person name="Andreopoulos B."/>
            <person name="Cheng J.F."/>
            <person name="Woyke T."/>
            <person name="Pelin A."/>
            <person name="Henrissat B."/>
            <person name="Reynolds N.K."/>
            <person name="Benny G.L."/>
            <person name="Smith M.E."/>
            <person name="James T.Y."/>
            <person name="Grigoriev I.V."/>
        </authorList>
    </citation>
    <scope>NUCLEOTIDE SEQUENCE [LARGE SCALE GENOMIC DNA]</scope>
    <source>
        <strain evidence="3">RSA 468</strain>
    </source>
</reference>
<accession>A0A4P9ZTA9</accession>
<dbReference type="InterPro" id="IPR029056">
    <property type="entry name" value="Ribokinase-like"/>
</dbReference>
<protein>
    <submittedName>
        <fullName evidence="2">Uncharacterized protein</fullName>
    </submittedName>
</protein>
<evidence type="ECO:0000313" key="2">
    <source>
        <dbReference type="EMBL" id="RKP35972.1"/>
    </source>
</evidence>
<proteinExistence type="predicted"/>
<dbReference type="GO" id="GO:0005737">
    <property type="term" value="C:cytoplasm"/>
    <property type="evidence" value="ECO:0007669"/>
    <property type="project" value="TreeGrafter"/>
</dbReference>
<dbReference type="Gene3D" id="3.40.1190.20">
    <property type="match status" value="1"/>
</dbReference>
<dbReference type="SUPFAM" id="SSF53613">
    <property type="entry name" value="Ribokinase-like"/>
    <property type="match status" value="1"/>
</dbReference>
<dbReference type="PANTHER" id="PTHR42909:SF1">
    <property type="entry name" value="CARBOHYDRATE KINASE PFKB DOMAIN-CONTAINING PROTEIN"/>
    <property type="match status" value="1"/>
</dbReference>
<dbReference type="EMBL" id="ML002743">
    <property type="protein sequence ID" value="RKP35972.1"/>
    <property type="molecule type" value="Genomic_DNA"/>
</dbReference>
<gene>
    <name evidence="2" type="ORF">BJ085DRAFT_28572</name>
</gene>
<name>A0A4P9ZTA9_9FUNG</name>
<dbReference type="PANTHER" id="PTHR42909">
    <property type="entry name" value="ZGC:136858"/>
    <property type="match status" value="1"/>
</dbReference>
<keyword evidence="1" id="KW-0479">Metal-binding</keyword>
<dbReference type="AlphaFoldDB" id="A0A4P9ZTA9"/>